<accession>A0AAW2G2A2</accession>
<comment type="caution">
    <text evidence="1">The sequence shown here is derived from an EMBL/GenBank/DDBJ whole genome shotgun (WGS) entry which is preliminary data.</text>
</comment>
<evidence type="ECO:0000313" key="1">
    <source>
        <dbReference type="EMBL" id="KAL0121184.1"/>
    </source>
</evidence>
<dbReference type="Proteomes" id="UP001430953">
    <property type="component" value="Unassembled WGS sequence"/>
</dbReference>
<protein>
    <recommendedName>
        <fullName evidence="3">Secreted protein</fullName>
    </recommendedName>
</protein>
<dbReference type="EMBL" id="JADYXP020000007">
    <property type="protein sequence ID" value="KAL0121184.1"/>
    <property type="molecule type" value="Genomic_DNA"/>
</dbReference>
<evidence type="ECO:0008006" key="3">
    <source>
        <dbReference type="Google" id="ProtNLM"/>
    </source>
</evidence>
<sequence length="133" mass="15194">MLIILPSISSAQYSLLFHFERDVTARTVIAYLVCSSPISFILLQHSFPEHGHHLWKLLVRERGLSQFLHHCTLKSNAFRIINRPAFRSTRRDAISRNGNRTCGTPCVVVGCLPNFGLCFRVIHHDVRPTNKKS</sequence>
<reference evidence="1 2" key="1">
    <citation type="submission" date="2023-03" db="EMBL/GenBank/DDBJ databases">
        <title>High recombination rates correlate with genetic variation in Cardiocondyla obscurior ants.</title>
        <authorList>
            <person name="Errbii M."/>
        </authorList>
    </citation>
    <scope>NUCLEOTIDE SEQUENCE [LARGE SCALE GENOMIC DNA]</scope>
    <source>
        <strain evidence="1">Alpha-2009</strain>
        <tissue evidence="1">Whole body</tissue>
    </source>
</reference>
<organism evidence="1 2">
    <name type="scientific">Cardiocondyla obscurior</name>
    <dbReference type="NCBI Taxonomy" id="286306"/>
    <lineage>
        <taxon>Eukaryota</taxon>
        <taxon>Metazoa</taxon>
        <taxon>Ecdysozoa</taxon>
        <taxon>Arthropoda</taxon>
        <taxon>Hexapoda</taxon>
        <taxon>Insecta</taxon>
        <taxon>Pterygota</taxon>
        <taxon>Neoptera</taxon>
        <taxon>Endopterygota</taxon>
        <taxon>Hymenoptera</taxon>
        <taxon>Apocrita</taxon>
        <taxon>Aculeata</taxon>
        <taxon>Formicoidea</taxon>
        <taxon>Formicidae</taxon>
        <taxon>Myrmicinae</taxon>
        <taxon>Cardiocondyla</taxon>
    </lineage>
</organism>
<evidence type="ECO:0000313" key="2">
    <source>
        <dbReference type="Proteomes" id="UP001430953"/>
    </source>
</evidence>
<name>A0AAW2G2A2_9HYME</name>
<dbReference type="AlphaFoldDB" id="A0AAW2G2A2"/>
<keyword evidence="2" id="KW-1185">Reference proteome</keyword>
<proteinExistence type="predicted"/>
<gene>
    <name evidence="1" type="ORF">PUN28_008693</name>
</gene>